<keyword evidence="2" id="KW-1133">Transmembrane helix</keyword>
<evidence type="ECO:0000313" key="4">
    <source>
        <dbReference type="Proteomes" id="UP000000286"/>
    </source>
</evidence>
<dbReference type="HOGENOM" id="CLU_2238157_0_0_1"/>
<dbReference type="Proteomes" id="UP000000286">
    <property type="component" value="Chromosome VI"/>
</dbReference>
<feature type="region of interest" description="Disordered" evidence="1">
    <location>
        <begin position="54"/>
        <end position="90"/>
    </location>
</feature>
<proteinExistence type="predicted"/>
<organism evidence="3 4">
    <name type="scientific">Saccharomyces cerevisiae (strain Lalvin EC1118 / Prise de mousse)</name>
    <name type="common">Baker's yeast</name>
    <dbReference type="NCBI Taxonomy" id="643680"/>
    <lineage>
        <taxon>Eukaryota</taxon>
        <taxon>Fungi</taxon>
        <taxon>Dikarya</taxon>
        <taxon>Ascomycota</taxon>
        <taxon>Saccharomycotina</taxon>
        <taxon>Saccharomycetes</taxon>
        <taxon>Saccharomycetales</taxon>
        <taxon>Saccharomycetaceae</taxon>
        <taxon>Saccharomyces</taxon>
    </lineage>
</organism>
<protein>
    <submittedName>
        <fullName evidence="3">EC1118_1F14_0705p</fullName>
    </submittedName>
</protein>
<name>C8Z7R8_YEAS8</name>
<keyword evidence="2" id="KW-0472">Membrane</keyword>
<sequence>MIKKSRTYYPSFGAYSHLLPAHPNAHCVTLLLGIFRSSPFLLLFLLIHRKVGEGRGGQRMKKKRGRANPSENLRERADPINGPAENGKKGSVTCGCQLAVAMTTC</sequence>
<reference evidence="3 4" key="1">
    <citation type="journal article" date="2009" name="Proc. Natl. Acad. Sci. U.S.A.">
        <title>Eukaryote-to-eukaryote gene transfer events revealed by the genome sequence of the wine yeast Saccharomyces cerevisiae EC1118.</title>
        <authorList>
            <person name="Novo M."/>
            <person name="Bigey F."/>
            <person name="Beyne E."/>
            <person name="Galeote V."/>
            <person name="Gavory F."/>
            <person name="Mallet S."/>
            <person name="Cambot B."/>
            <person name="Legras J.L."/>
            <person name="Wincker P."/>
            <person name="Casaregola S."/>
            <person name="Dequin S."/>
        </authorList>
    </citation>
    <scope>NUCLEOTIDE SEQUENCE [LARGE SCALE GENOMIC DNA]</scope>
    <source>
        <strain evidence="4">Lalvin EC1118 / Prise de mousse</strain>
    </source>
</reference>
<feature type="transmembrane region" description="Helical" evidence="2">
    <location>
        <begin position="28"/>
        <end position="47"/>
    </location>
</feature>
<evidence type="ECO:0000256" key="1">
    <source>
        <dbReference type="SAM" id="MobiDB-lite"/>
    </source>
</evidence>
<evidence type="ECO:0000256" key="2">
    <source>
        <dbReference type="SAM" id="Phobius"/>
    </source>
</evidence>
<keyword evidence="2" id="KW-0812">Transmembrane</keyword>
<accession>C8Z7R8</accession>
<dbReference type="EMBL" id="FN393068">
    <property type="protein sequence ID" value="CAY79434.1"/>
    <property type="molecule type" value="Genomic_DNA"/>
</dbReference>
<gene>
    <name evidence="3" type="ORF">EC1118_1F14_0705g</name>
</gene>
<dbReference type="AlphaFoldDB" id="C8Z7R8"/>
<evidence type="ECO:0000313" key="3">
    <source>
        <dbReference type="EMBL" id="CAY79434.1"/>
    </source>
</evidence>